<dbReference type="RefSeq" id="WP_187756038.1">
    <property type="nucleotide sequence ID" value="NZ_JABURY010000019.1"/>
</dbReference>
<evidence type="ECO:0000256" key="5">
    <source>
        <dbReference type="SAM" id="Phobius"/>
    </source>
</evidence>
<protein>
    <submittedName>
        <fullName evidence="6">CvpA family protein</fullName>
    </submittedName>
</protein>
<sequence>MNWIDIIILCVIGLSALVSLLRGFVKEALSLISWISACFVASQFYYHIADYLTYFDNGYIRNIIAVIVLFITTMIVCSVVRYIICEIIHHVGLSTIDRILGTVFGVLRGILIVTAILFCCDTFTSLSQSLMWQNSILIPHFEYLIHWFFGVF</sequence>
<comment type="subcellular location">
    <subcellularLocation>
        <location evidence="1">Membrane</location>
        <topology evidence="1">Multi-pass membrane protein</topology>
    </subcellularLocation>
</comment>
<evidence type="ECO:0000256" key="1">
    <source>
        <dbReference type="ARBA" id="ARBA00004141"/>
    </source>
</evidence>
<feature type="transmembrane region" description="Helical" evidence="5">
    <location>
        <begin position="31"/>
        <end position="48"/>
    </location>
</feature>
<dbReference type="Pfam" id="PF02674">
    <property type="entry name" value="Colicin_V"/>
    <property type="match status" value="1"/>
</dbReference>
<dbReference type="Proteomes" id="UP000651208">
    <property type="component" value="Unassembled WGS sequence"/>
</dbReference>
<dbReference type="InterPro" id="IPR052719">
    <property type="entry name" value="CvpA-like"/>
</dbReference>
<accession>A0ABR7QZF0</accession>
<dbReference type="EMBL" id="JABURY010000019">
    <property type="protein sequence ID" value="MBC9131594.1"/>
    <property type="molecule type" value="Genomic_DNA"/>
</dbReference>
<dbReference type="PANTHER" id="PTHR36926">
    <property type="entry name" value="COLICIN V PRODUCTION PROTEIN"/>
    <property type="match status" value="1"/>
</dbReference>
<proteinExistence type="predicted"/>
<evidence type="ECO:0000256" key="3">
    <source>
        <dbReference type="ARBA" id="ARBA00022989"/>
    </source>
</evidence>
<evidence type="ECO:0000313" key="6">
    <source>
        <dbReference type="EMBL" id="MBC9131594.1"/>
    </source>
</evidence>
<name>A0ABR7QZF0_9GAMM</name>
<keyword evidence="7" id="KW-1185">Reference proteome</keyword>
<keyword evidence="2 5" id="KW-0812">Transmembrane</keyword>
<dbReference type="PANTHER" id="PTHR36926:SF1">
    <property type="entry name" value="COLICIN V PRODUCTION PROTEIN"/>
    <property type="match status" value="1"/>
</dbReference>
<feature type="transmembrane region" description="Helical" evidence="5">
    <location>
        <begin position="96"/>
        <end position="118"/>
    </location>
</feature>
<feature type="transmembrane region" description="Helical" evidence="5">
    <location>
        <begin position="6"/>
        <end position="24"/>
    </location>
</feature>
<keyword evidence="3 5" id="KW-1133">Transmembrane helix</keyword>
<dbReference type="InterPro" id="IPR003825">
    <property type="entry name" value="Colicin-V_CvpA"/>
</dbReference>
<evidence type="ECO:0000256" key="4">
    <source>
        <dbReference type="ARBA" id="ARBA00023136"/>
    </source>
</evidence>
<evidence type="ECO:0000313" key="7">
    <source>
        <dbReference type="Proteomes" id="UP000651208"/>
    </source>
</evidence>
<evidence type="ECO:0000256" key="2">
    <source>
        <dbReference type="ARBA" id="ARBA00022692"/>
    </source>
</evidence>
<feature type="transmembrane region" description="Helical" evidence="5">
    <location>
        <begin position="60"/>
        <end position="84"/>
    </location>
</feature>
<reference evidence="6 7" key="1">
    <citation type="submission" date="2020-06" db="EMBL/GenBank/DDBJ databases">
        <title>Frischella cerana isolated from Apis cerana gut homogenate.</title>
        <authorList>
            <person name="Wolter L.A."/>
            <person name="Suenami S."/>
            <person name="Miyazaki R."/>
        </authorList>
    </citation>
    <scope>NUCLEOTIDE SEQUENCE [LARGE SCALE GENOMIC DNA]</scope>
    <source>
        <strain evidence="6 7">Ac13</strain>
    </source>
</reference>
<keyword evidence="4 5" id="KW-0472">Membrane</keyword>
<gene>
    <name evidence="6" type="ORF">FcAc13_09795</name>
</gene>
<comment type="caution">
    <text evidence="6">The sequence shown here is derived from an EMBL/GenBank/DDBJ whole genome shotgun (WGS) entry which is preliminary data.</text>
</comment>
<organism evidence="6 7">
    <name type="scientific">Frischella japonica</name>
    <dbReference type="NCBI Taxonomy" id="2741544"/>
    <lineage>
        <taxon>Bacteria</taxon>
        <taxon>Pseudomonadati</taxon>
        <taxon>Pseudomonadota</taxon>
        <taxon>Gammaproteobacteria</taxon>
        <taxon>Orbales</taxon>
        <taxon>Orbaceae</taxon>
        <taxon>Frischella</taxon>
    </lineage>
</organism>